<keyword evidence="6" id="KW-0808">Transferase</keyword>
<dbReference type="Proteomes" id="UP000694924">
    <property type="component" value="Unplaced"/>
</dbReference>
<feature type="compositionally biased region" description="Low complexity" evidence="3">
    <location>
        <begin position="185"/>
        <end position="208"/>
    </location>
</feature>
<evidence type="ECO:0000313" key="6">
    <source>
        <dbReference type="RefSeq" id="XP_015175179.1"/>
    </source>
</evidence>
<feature type="region of interest" description="Disordered" evidence="3">
    <location>
        <begin position="633"/>
        <end position="660"/>
    </location>
</feature>
<name>A0ABM1I4P2_POLDO</name>
<feature type="region of interest" description="Disordered" evidence="3">
    <location>
        <begin position="185"/>
        <end position="274"/>
    </location>
</feature>
<sequence>MSQISRQRRFKRAALLTKRSQCLGRYPRNRGCMASYEYLRSNNSCLAKALSKQKEKRQLLFSQNVALLAEVQDLSSACIKRENTIINALQNAKEMLKMLVSLTQFVTHTIASCQEFASSTNTSVRMSCNPFSKGENTRMSVKQPTKGIVKPMVSGHTITKPTINLSRVNMQRYNNSNNLSTIEEVSSPVVISPPNSSTNEDSSSTSVSFRRRARNADGRICRMPERLNISSPRTSDEDERRFSKRKSRHSGKPPEKRSKSKSNRLSASMNGESTDLMTSVRVMLNDVSNCLQNSPTINIRRLSSTKYNVANGNNIEMNNSTNNVSDRRNKDVIIISKRQLSTDFSDENSNNTVENNNTRITNEQPELNVQENSRDDSLHEVSNENDPLEGPSWLLDSYNSNSSLISNTRINSSSEVKDCNNKRDDTNKTSTMQCNSDSDSEIDSDSNNNEEDNNVSNNSNCKKTLYKSCHLEKGDDVLNYFEKDDNKMEEHNNINKDGFVTQKRGNSIEVMDEDIDDFTLMHMRRKVKNVSFDINDLKLPVLEDTVVESVVKTEMEPEMTENLGNLQDISEIPLIFNNNICNDDDSLIEQNTVKLPPLSNTAIDCTIPVVDISFDKHRQTKLRKTSQSLNIGHHFESITSRKTGTKRKEKKSVNKKDPSTAKVILQKLPRDKDLHAKSQSFSLEEILSQNSSILSQKTLHSPSLKNSSDSESDTGSTNLSTSYERPKRQKAPQNLKEPNLRKKLRRYK</sequence>
<evidence type="ECO:0000313" key="5">
    <source>
        <dbReference type="Proteomes" id="UP000694924"/>
    </source>
</evidence>
<organism evidence="5 6">
    <name type="scientific">Polistes dominula</name>
    <name type="common">European paper wasp</name>
    <name type="synonym">Vespa dominula</name>
    <dbReference type="NCBI Taxonomy" id="743375"/>
    <lineage>
        <taxon>Eukaryota</taxon>
        <taxon>Metazoa</taxon>
        <taxon>Ecdysozoa</taxon>
        <taxon>Arthropoda</taxon>
        <taxon>Hexapoda</taxon>
        <taxon>Insecta</taxon>
        <taxon>Pterygota</taxon>
        <taxon>Neoptera</taxon>
        <taxon>Endopterygota</taxon>
        <taxon>Hymenoptera</taxon>
        <taxon>Apocrita</taxon>
        <taxon>Aculeata</taxon>
        <taxon>Vespoidea</taxon>
        <taxon>Vespidae</taxon>
        <taxon>Polistinae</taxon>
        <taxon>Polistini</taxon>
        <taxon>Polistes</taxon>
    </lineage>
</organism>
<keyword evidence="6" id="KW-0418">Kinase</keyword>
<feature type="compositionally biased region" description="Basic and acidic residues" evidence="3">
    <location>
        <begin position="415"/>
        <end position="427"/>
    </location>
</feature>
<protein>
    <submittedName>
        <fullName evidence="6">Probable serine/threonine-protein kinase roco9</fullName>
    </submittedName>
</protein>
<accession>A0ABM1I4P2</accession>
<evidence type="ECO:0000256" key="1">
    <source>
        <dbReference type="ARBA" id="ARBA00010845"/>
    </source>
</evidence>
<feature type="region of interest" description="Disordered" evidence="3">
    <location>
        <begin position="694"/>
        <end position="748"/>
    </location>
</feature>
<feature type="compositionally biased region" description="Basic and acidic residues" evidence="3">
    <location>
        <begin position="372"/>
        <end position="382"/>
    </location>
</feature>
<dbReference type="InterPro" id="IPR011515">
    <property type="entry name" value="Shugoshin_C"/>
</dbReference>
<reference evidence="6" key="1">
    <citation type="submission" date="2025-08" db="UniProtKB">
        <authorList>
            <consortium name="RefSeq"/>
        </authorList>
    </citation>
    <scope>IDENTIFICATION</scope>
    <source>
        <tissue evidence="6">Whole body</tissue>
    </source>
</reference>
<feature type="compositionally biased region" description="Basic residues" evidence="3">
    <location>
        <begin position="242"/>
        <end position="251"/>
    </location>
</feature>
<feature type="compositionally biased region" description="Polar residues" evidence="3">
    <location>
        <begin position="694"/>
        <end position="723"/>
    </location>
</feature>
<keyword evidence="2" id="KW-0159">Chromosome partition</keyword>
<feature type="compositionally biased region" description="Basic and acidic residues" evidence="3">
    <location>
        <begin position="214"/>
        <end position="225"/>
    </location>
</feature>
<dbReference type="GO" id="GO:0016301">
    <property type="term" value="F:kinase activity"/>
    <property type="evidence" value="ECO:0007669"/>
    <property type="project" value="UniProtKB-KW"/>
</dbReference>
<feature type="compositionally biased region" description="Low complexity" evidence="3">
    <location>
        <begin position="347"/>
        <end position="363"/>
    </location>
</feature>
<feature type="compositionally biased region" description="Acidic residues" evidence="3">
    <location>
        <begin position="438"/>
        <end position="453"/>
    </location>
</feature>
<keyword evidence="5" id="KW-1185">Reference proteome</keyword>
<feature type="region of interest" description="Disordered" evidence="3">
    <location>
        <begin position="343"/>
        <end position="394"/>
    </location>
</feature>
<evidence type="ECO:0000256" key="2">
    <source>
        <dbReference type="ARBA" id="ARBA00022829"/>
    </source>
</evidence>
<gene>
    <name evidence="6" type="primary">LOC107065739</name>
</gene>
<dbReference type="Pfam" id="PF07557">
    <property type="entry name" value="Shugoshin_C"/>
    <property type="match status" value="1"/>
</dbReference>
<dbReference type="RefSeq" id="XP_015175179.1">
    <property type="nucleotide sequence ID" value="XM_015319693.1"/>
</dbReference>
<evidence type="ECO:0000259" key="4">
    <source>
        <dbReference type="Pfam" id="PF07557"/>
    </source>
</evidence>
<feature type="compositionally biased region" description="Polar residues" evidence="3">
    <location>
        <begin position="263"/>
        <end position="274"/>
    </location>
</feature>
<proteinExistence type="inferred from homology"/>
<evidence type="ECO:0000256" key="3">
    <source>
        <dbReference type="SAM" id="MobiDB-lite"/>
    </source>
</evidence>
<feature type="domain" description="Shugoshin C-terminal" evidence="4">
    <location>
        <begin position="725"/>
        <end position="746"/>
    </location>
</feature>
<dbReference type="GeneID" id="107065739"/>
<comment type="similarity">
    <text evidence="1">Belongs to the shugoshin family.</text>
</comment>
<feature type="region of interest" description="Disordered" evidence="3">
    <location>
        <begin position="412"/>
        <end position="459"/>
    </location>
</feature>